<sequence>MTDATAGPRFGEGPLSRASALVYTLLVVELLFLGTTLPGLAWLLLLDRTAAGVPLAAVCLLPVGPALSAALYAVHHRRLDLTDLHPAAAFWRGYKAGFRGVVKLWIPYLAWMTIIGMNIAHFAAAAVPGWWAVVSLVIAVVATLWCANALVITSLFAFRARDVARLAAYFLTRSPRGSLGNAGLLVVAAGITLVASEAVPTLLVSVFASALLLNGRPMIAEVRESFTA</sequence>
<feature type="transmembrane region" description="Helical" evidence="1">
    <location>
        <begin position="130"/>
        <end position="158"/>
    </location>
</feature>
<gene>
    <name evidence="2" type="ORF">ACFO60_13795</name>
</gene>
<dbReference type="Proteomes" id="UP001596004">
    <property type="component" value="Unassembled WGS sequence"/>
</dbReference>
<comment type="caution">
    <text evidence="2">The sequence shown here is derived from an EMBL/GenBank/DDBJ whole genome shotgun (WGS) entry which is preliminary data.</text>
</comment>
<dbReference type="InterPro" id="IPR006938">
    <property type="entry name" value="DUF624"/>
</dbReference>
<evidence type="ECO:0000313" key="2">
    <source>
        <dbReference type="EMBL" id="MFC4531844.1"/>
    </source>
</evidence>
<keyword evidence="1" id="KW-0812">Transmembrane</keyword>
<feature type="transmembrane region" description="Helical" evidence="1">
    <location>
        <begin position="104"/>
        <end position="124"/>
    </location>
</feature>
<proteinExistence type="predicted"/>
<evidence type="ECO:0000256" key="1">
    <source>
        <dbReference type="SAM" id="Phobius"/>
    </source>
</evidence>
<name>A0ABV9CH66_9ACTN</name>
<keyword evidence="3" id="KW-1185">Reference proteome</keyword>
<organism evidence="2 3">
    <name type="scientific">Sphaerisporangium dianthi</name>
    <dbReference type="NCBI Taxonomy" id="1436120"/>
    <lineage>
        <taxon>Bacteria</taxon>
        <taxon>Bacillati</taxon>
        <taxon>Actinomycetota</taxon>
        <taxon>Actinomycetes</taxon>
        <taxon>Streptosporangiales</taxon>
        <taxon>Streptosporangiaceae</taxon>
        <taxon>Sphaerisporangium</taxon>
    </lineage>
</organism>
<protein>
    <submittedName>
        <fullName evidence="2">DUF624 domain-containing protein</fullName>
    </submittedName>
</protein>
<evidence type="ECO:0000313" key="3">
    <source>
        <dbReference type="Proteomes" id="UP001596004"/>
    </source>
</evidence>
<keyword evidence="1" id="KW-0472">Membrane</keyword>
<keyword evidence="1" id="KW-1133">Transmembrane helix</keyword>
<accession>A0ABV9CH66</accession>
<dbReference type="EMBL" id="JBHSFP010000007">
    <property type="protein sequence ID" value="MFC4531844.1"/>
    <property type="molecule type" value="Genomic_DNA"/>
</dbReference>
<reference evidence="3" key="1">
    <citation type="journal article" date="2019" name="Int. J. Syst. Evol. Microbiol.">
        <title>The Global Catalogue of Microorganisms (GCM) 10K type strain sequencing project: providing services to taxonomists for standard genome sequencing and annotation.</title>
        <authorList>
            <consortium name="The Broad Institute Genomics Platform"/>
            <consortium name="The Broad Institute Genome Sequencing Center for Infectious Disease"/>
            <person name="Wu L."/>
            <person name="Ma J."/>
        </authorList>
    </citation>
    <scope>NUCLEOTIDE SEQUENCE [LARGE SCALE GENOMIC DNA]</scope>
    <source>
        <strain evidence="3">CGMCC 4.7132</strain>
    </source>
</reference>
<feature type="transmembrane region" description="Helical" evidence="1">
    <location>
        <begin position="21"/>
        <end position="45"/>
    </location>
</feature>
<feature type="transmembrane region" description="Helical" evidence="1">
    <location>
        <begin position="179"/>
        <end position="196"/>
    </location>
</feature>
<feature type="transmembrane region" description="Helical" evidence="1">
    <location>
        <begin position="51"/>
        <end position="74"/>
    </location>
</feature>
<dbReference type="Pfam" id="PF04854">
    <property type="entry name" value="DUF624"/>
    <property type="match status" value="1"/>
</dbReference>
<dbReference type="RefSeq" id="WP_380840519.1">
    <property type="nucleotide sequence ID" value="NZ_JBHSFP010000007.1"/>
</dbReference>